<dbReference type="Proteomes" id="UP000245166">
    <property type="component" value="Unassembled WGS sequence"/>
</dbReference>
<keyword evidence="9" id="KW-1185">Reference proteome</keyword>
<evidence type="ECO:0000256" key="4">
    <source>
        <dbReference type="ARBA" id="ARBA00022989"/>
    </source>
</evidence>
<dbReference type="GO" id="GO:0005886">
    <property type="term" value="C:plasma membrane"/>
    <property type="evidence" value="ECO:0007669"/>
    <property type="project" value="UniProtKB-SubCell"/>
</dbReference>
<feature type="region of interest" description="Disordered" evidence="6">
    <location>
        <begin position="1"/>
        <end position="137"/>
    </location>
</feature>
<evidence type="ECO:0000313" key="8">
    <source>
        <dbReference type="EMBL" id="PWD52491.1"/>
    </source>
</evidence>
<feature type="compositionally biased region" description="Low complexity" evidence="6">
    <location>
        <begin position="74"/>
        <end position="86"/>
    </location>
</feature>
<dbReference type="EMBL" id="PYHR01000002">
    <property type="protein sequence ID" value="PWD52491.1"/>
    <property type="molecule type" value="Genomic_DNA"/>
</dbReference>
<feature type="transmembrane region" description="Helical" evidence="7">
    <location>
        <begin position="209"/>
        <end position="235"/>
    </location>
</feature>
<keyword evidence="2" id="KW-1003">Cell membrane</keyword>
<feature type="transmembrane region" description="Helical" evidence="7">
    <location>
        <begin position="247"/>
        <end position="268"/>
    </location>
</feature>
<evidence type="ECO:0000256" key="7">
    <source>
        <dbReference type="SAM" id="Phobius"/>
    </source>
</evidence>
<organism evidence="8 9">
    <name type="scientific">Serinibacter arcticus</name>
    <dbReference type="NCBI Taxonomy" id="1655435"/>
    <lineage>
        <taxon>Bacteria</taxon>
        <taxon>Bacillati</taxon>
        <taxon>Actinomycetota</taxon>
        <taxon>Actinomycetes</taxon>
        <taxon>Micrococcales</taxon>
        <taxon>Beutenbergiaceae</taxon>
        <taxon>Serinibacter</taxon>
    </lineage>
</organism>
<dbReference type="PANTHER" id="PTHR39087:SF2">
    <property type="entry name" value="UPF0104 MEMBRANE PROTEIN MJ1595"/>
    <property type="match status" value="1"/>
</dbReference>
<evidence type="ECO:0000256" key="5">
    <source>
        <dbReference type="ARBA" id="ARBA00023136"/>
    </source>
</evidence>
<evidence type="ECO:0000256" key="6">
    <source>
        <dbReference type="SAM" id="MobiDB-lite"/>
    </source>
</evidence>
<comment type="caution">
    <text evidence="8">The sequence shown here is derived from an EMBL/GenBank/DDBJ whole genome shotgun (WGS) entry which is preliminary data.</text>
</comment>
<feature type="transmembrane region" description="Helical" evidence="7">
    <location>
        <begin position="289"/>
        <end position="315"/>
    </location>
</feature>
<evidence type="ECO:0000256" key="3">
    <source>
        <dbReference type="ARBA" id="ARBA00022692"/>
    </source>
</evidence>
<dbReference type="InterPro" id="IPR022791">
    <property type="entry name" value="L-PG_synthase/AglD"/>
</dbReference>
<accession>A0A2U1ZZU8</accession>
<protein>
    <recommendedName>
        <fullName evidence="10">Flippase-like domain-containing protein</fullName>
    </recommendedName>
</protein>
<keyword evidence="3 7" id="KW-0812">Transmembrane</keyword>
<reference evidence="8 9" key="1">
    <citation type="submission" date="2018-03" db="EMBL/GenBank/DDBJ databases">
        <title>Genome assembly of novel Miniimonas species PCH200.</title>
        <authorList>
            <person name="Thakur V."/>
            <person name="Kumar V."/>
            <person name="Singh D."/>
        </authorList>
    </citation>
    <scope>NUCLEOTIDE SEQUENCE [LARGE SCALE GENOMIC DNA]</scope>
    <source>
        <strain evidence="8 9">PCH200</strain>
    </source>
</reference>
<dbReference type="PANTHER" id="PTHR39087">
    <property type="entry name" value="UPF0104 MEMBRANE PROTEIN MJ1595"/>
    <property type="match status" value="1"/>
</dbReference>
<feature type="transmembrane region" description="Helical" evidence="7">
    <location>
        <begin position="174"/>
        <end position="197"/>
    </location>
</feature>
<proteinExistence type="predicted"/>
<feature type="compositionally biased region" description="Basic and acidic residues" evidence="6">
    <location>
        <begin position="87"/>
        <end position="96"/>
    </location>
</feature>
<name>A0A2U1ZZU8_9MICO</name>
<feature type="compositionally biased region" description="Low complexity" evidence="6">
    <location>
        <begin position="24"/>
        <end position="33"/>
    </location>
</feature>
<keyword evidence="4 7" id="KW-1133">Transmembrane helix</keyword>
<evidence type="ECO:0000313" key="9">
    <source>
        <dbReference type="Proteomes" id="UP000245166"/>
    </source>
</evidence>
<dbReference type="AlphaFoldDB" id="A0A2U1ZZU8"/>
<gene>
    <name evidence="8" type="ORF">C8046_10260</name>
</gene>
<evidence type="ECO:0008006" key="10">
    <source>
        <dbReference type="Google" id="ProtNLM"/>
    </source>
</evidence>
<evidence type="ECO:0000256" key="1">
    <source>
        <dbReference type="ARBA" id="ARBA00004651"/>
    </source>
</evidence>
<feature type="compositionally biased region" description="Basic residues" evidence="6">
    <location>
        <begin position="1"/>
        <end position="10"/>
    </location>
</feature>
<comment type="subcellular location">
    <subcellularLocation>
        <location evidence="1">Cell membrane</location>
        <topology evidence="1">Multi-pass membrane protein</topology>
    </subcellularLocation>
</comment>
<keyword evidence="5 7" id="KW-0472">Membrane</keyword>
<feature type="compositionally biased region" description="Basic residues" evidence="6">
    <location>
        <begin position="107"/>
        <end position="120"/>
    </location>
</feature>
<dbReference type="Pfam" id="PF03706">
    <property type="entry name" value="LPG_synthase_TM"/>
    <property type="match status" value="1"/>
</dbReference>
<evidence type="ECO:0000256" key="2">
    <source>
        <dbReference type="ARBA" id="ARBA00022475"/>
    </source>
</evidence>
<sequence length="406" mass="42604">MADRLGRRRDRLAVAGAPPRPGPRSRAAGAAGRFRARDGQREPQPQPVAAGVDRPDPAAGRAPLPHPRRRAPQPHRAQGGAGAARPGHPDGGRRAPDAAAAVLGPHDHHRHRRGGRRRRAGRLDQHHPDRRLRARREPRVARGGLPARAVDLRGLGDGPQGLLPVTLPLWRTTLVQIAASVVALVAPAGVGPAALNLRFLQKQRLDTPMALATVALVQISQFVTTILLLLGIALVTGSSGALDQLPSGAVIIGVVVLVVLAGSALAIGRLRRWVFAKITPTLKQIWPRLVWVVGQPARLLMGLLGNVIMTVGYIAAFGLTLHAFGASVPLTTLAIVYLVSNTAGSAVPTPGGVGAVEGALTAGLTAAGVATAASLATAVVFRLLTFWGRVPLGWFALRFLQKRNLV</sequence>